<evidence type="ECO:0000256" key="1">
    <source>
        <dbReference type="ARBA" id="ARBA00000851"/>
    </source>
</evidence>
<protein>
    <recommendedName>
        <fullName evidence="11">Type I restriction enzyme endonuclease subunit</fullName>
        <shortName evidence="11">R protein</shortName>
        <ecNumber evidence="11">3.1.21.3</ecNumber>
    </recommendedName>
</protein>
<evidence type="ECO:0000256" key="9">
    <source>
        <dbReference type="ARBA" id="ARBA00022840"/>
    </source>
</evidence>
<dbReference type="InterPro" id="IPR004473">
    <property type="entry name" value="Restrct_endonuc_typeI_HsdR"/>
</dbReference>
<dbReference type="CDD" id="cd22332">
    <property type="entry name" value="HsdR_N"/>
    <property type="match status" value="1"/>
</dbReference>
<dbReference type="InterPro" id="IPR014001">
    <property type="entry name" value="Helicase_ATP-bd"/>
</dbReference>
<dbReference type="PANTHER" id="PTHR30195">
    <property type="entry name" value="TYPE I SITE-SPECIFIC DEOXYRIBONUCLEASE PROTEIN SUBUNIT M AND R"/>
    <property type="match status" value="1"/>
</dbReference>
<comment type="caution">
    <text evidence="14">The sequence shown here is derived from an EMBL/GenBank/DDBJ whole genome shotgun (WGS) entry which is preliminary data.</text>
</comment>
<dbReference type="CDD" id="cd18800">
    <property type="entry name" value="SF2_C_EcoR124I-like"/>
    <property type="match status" value="1"/>
</dbReference>
<dbReference type="GO" id="GO:0009307">
    <property type="term" value="P:DNA restriction-modification system"/>
    <property type="evidence" value="ECO:0007669"/>
    <property type="project" value="UniProtKB-KW"/>
</dbReference>
<keyword evidence="5 11" id="KW-0547">Nucleotide-binding</keyword>
<dbReference type="Pfam" id="PF22679">
    <property type="entry name" value="T1R_D3-like"/>
    <property type="match status" value="1"/>
</dbReference>
<comment type="function">
    <text evidence="11">Subunit R is required for both nuclease and ATPase activities, but not for modification.</text>
</comment>
<dbReference type="NCBIfam" id="TIGR00348">
    <property type="entry name" value="hsdR"/>
    <property type="match status" value="1"/>
</dbReference>
<dbReference type="Proteomes" id="UP000726105">
    <property type="component" value="Unassembled WGS sequence"/>
</dbReference>
<dbReference type="InterPro" id="IPR027417">
    <property type="entry name" value="P-loop_NTPase"/>
</dbReference>
<reference evidence="15 16" key="1">
    <citation type="submission" date="2020-10" db="EMBL/GenBank/DDBJ databases">
        <title>Connecting structure to function with the recovery of over 1000 high-quality activated sludge metagenome-assembled genomes encoding full-length rRNA genes using long-read sequencing.</title>
        <authorList>
            <person name="Singleton C.M."/>
            <person name="Petriglieri F."/>
            <person name="Kristensen J.M."/>
            <person name="Kirkegaard R.H."/>
            <person name="Michaelsen T.Y."/>
            <person name="Andersen M.H."/>
            <person name="Karst S.M."/>
            <person name="Dueholm M.S."/>
            <person name="Nielsen P.H."/>
            <person name="Albertsen M."/>
        </authorList>
    </citation>
    <scope>NUCLEOTIDE SEQUENCE [LARGE SCALE GENOMIC DNA]</scope>
    <source>
        <strain evidence="13">AalE_18-Q3-R2-46_BAT3C.188</strain>
        <strain evidence="14">Ega_18-Q3-R5-49_MAXAC.001</strain>
    </source>
</reference>
<dbReference type="GO" id="GO:0009035">
    <property type="term" value="F:type I site-specific deoxyribonuclease activity"/>
    <property type="evidence" value="ECO:0007669"/>
    <property type="project" value="UniProtKB-EC"/>
</dbReference>
<dbReference type="Gene3D" id="1.20.58.2040">
    <property type="match status" value="1"/>
</dbReference>
<evidence type="ECO:0000256" key="3">
    <source>
        <dbReference type="ARBA" id="ARBA00011296"/>
    </source>
</evidence>
<keyword evidence="4" id="KW-0540">Nuclease</keyword>
<dbReference type="InterPro" id="IPR040980">
    <property type="entry name" value="SWI2_SNF2"/>
</dbReference>
<evidence type="ECO:0000313" key="15">
    <source>
        <dbReference type="Proteomes" id="UP000718281"/>
    </source>
</evidence>
<evidence type="ECO:0000313" key="13">
    <source>
        <dbReference type="EMBL" id="MBK6299986.1"/>
    </source>
</evidence>
<dbReference type="PROSITE" id="PS51192">
    <property type="entry name" value="HELICASE_ATP_BIND_1"/>
    <property type="match status" value="1"/>
</dbReference>
<dbReference type="InterPro" id="IPR022625">
    <property type="entry name" value="TypeI_RM_Rsu_C"/>
</dbReference>
<keyword evidence="7 14" id="KW-0255">Endonuclease</keyword>
<comment type="similarity">
    <text evidence="2 11">Belongs to the HsdR family.</text>
</comment>
<dbReference type="Pfam" id="PF18766">
    <property type="entry name" value="SWI2_SNF2"/>
    <property type="match status" value="1"/>
</dbReference>
<feature type="domain" description="Helicase ATP-binding" evidence="12">
    <location>
        <begin position="323"/>
        <end position="470"/>
    </location>
</feature>
<evidence type="ECO:0000256" key="10">
    <source>
        <dbReference type="ARBA" id="ARBA00023125"/>
    </source>
</evidence>
<dbReference type="Pfam" id="PF12008">
    <property type="entry name" value="EcoR124_C"/>
    <property type="match status" value="1"/>
</dbReference>
<keyword evidence="6 11" id="KW-0680">Restriction system</keyword>
<comment type="subunit">
    <text evidence="3 11">The type I restriction/modification system is composed of three polypeptides R, M and S.</text>
</comment>
<gene>
    <name evidence="13" type="ORF">IPF40_02650</name>
    <name evidence="14" type="ORF">IPI13_09655</name>
</gene>
<dbReference type="InterPro" id="IPR055180">
    <property type="entry name" value="HsdR_RecA-like_helicase_dom_2"/>
</dbReference>
<dbReference type="Pfam" id="PF04313">
    <property type="entry name" value="HSDR_N"/>
    <property type="match status" value="1"/>
</dbReference>
<dbReference type="InterPro" id="IPR007409">
    <property type="entry name" value="Restrct_endonuc_type1_HsdR_N"/>
</dbReference>
<dbReference type="InterPro" id="IPR051268">
    <property type="entry name" value="Type-I_R_enzyme_R_subunit"/>
</dbReference>
<evidence type="ECO:0000256" key="6">
    <source>
        <dbReference type="ARBA" id="ARBA00022747"/>
    </source>
</evidence>
<evidence type="ECO:0000256" key="8">
    <source>
        <dbReference type="ARBA" id="ARBA00022801"/>
    </source>
</evidence>
<dbReference type="AlphaFoldDB" id="A0A935IVC1"/>
<dbReference type="GO" id="GO:0003677">
    <property type="term" value="F:DNA binding"/>
    <property type="evidence" value="ECO:0007669"/>
    <property type="project" value="UniProtKB-KW"/>
</dbReference>
<accession>A0A935IVC1</accession>
<evidence type="ECO:0000313" key="16">
    <source>
        <dbReference type="Proteomes" id="UP000726105"/>
    </source>
</evidence>
<dbReference type="Proteomes" id="UP000718281">
    <property type="component" value="Unassembled WGS sequence"/>
</dbReference>
<evidence type="ECO:0000259" key="12">
    <source>
        <dbReference type="PROSITE" id="PS51192"/>
    </source>
</evidence>
<dbReference type="Gene3D" id="3.40.50.300">
    <property type="entry name" value="P-loop containing nucleotide triphosphate hydrolases"/>
    <property type="match status" value="2"/>
</dbReference>
<dbReference type="EMBL" id="JADJIB010000003">
    <property type="protein sequence ID" value="MBK7273408.1"/>
    <property type="molecule type" value="Genomic_DNA"/>
</dbReference>
<keyword evidence="9 11" id="KW-0067">ATP-binding</keyword>
<dbReference type="SUPFAM" id="SSF52540">
    <property type="entry name" value="P-loop containing nucleoside triphosphate hydrolases"/>
    <property type="match status" value="1"/>
</dbReference>
<evidence type="ECO:0000313" key="14">
    <source>
        <dbReference type="EMBL" id="MBK7273408.1"/>
    </source>
</evidence>
<evidence type="ECO:0000256" key="11">
    <source>
        <dbReference type="RuleBase" id="RU364115"/>
    </source>
</evidence>
<evidence type="ECO:0000256" key="4">
    <source>
        <dbReference type="ARBA" id="ARBA00022722"/>
    </source>
</evidence>
<evidence type="ECO:0000256" key="2">
    <source>
        <dbReference type="ARBA" id="ARBA00008598"/>
    </source>
</evidence>
<keyword evidence="8 11" id="KW-0378">Hydrolase</keyword>
<dbReference type="EMBL" id="JADIXZ010000001">
    <property type="protein sequence ID" value="MBK6299986.1"/>
    <property type="molecule type" value="Genomic_DNA"/>
</dbReference>
<dbReference type="EC" id="3.1.21.3" evidence="11"/>
<dbReference type="Gene3D" id="3.90.1570.50">
    <property type="match status" value="2"/>
</dbReference>
<name>A0A935IVC1_9MICO</name>
<proteinExistence type="inferred from homology"/>
<keyword evidence="10 11" id="KW-0238">DNA-binding</keyword>
<dbReference type="GO" id="GO:0005524">
    <property type="term" value="F:ATP binding"/>
    <property type="evidence" value="ECO:0007669"/>
    <property type="project" value="UniProtKB-KW"/>
</dbReference>
<organism evidence="14 16">
    <name type="scientific">Candidatus Phosphoribacter hodrii</name>
    <dbReference type="NCBI Taxonomy" id="2953743"/>
    <lineage>
        <taxon>Bacteria</taxon>
        <taxon>Bacillati</taxon>
        <taxon>Actinomycetota</taxon>
        <taxon>Actinomycetes</taxon>
        <taxon>Micrococcales</taxon>
        <taxon>Dermatophilaceae</taxon>
        <taxon>Candidatus Phosphoribacter</taxon>
    </lineage>
</organism>
<comment type="catalytic activity">
    <reaction evidence="1 11">
        <text>Endonucleolytic cleavage of DNA to give random double-stranded fragments with terminal 5'-phosphates, ATP is simultaneously hydrolyzed.</text>
        <dbReference type="EC" id="3.1.21.3"/>
    </reaction>
</comment>
<dbReference type="PANTHER" id="PTHR30195:SF16">
    <property type="entry name" value="TYPE I RESTRICTION ENZYME ENDONUCLEASE SUBUNIT"/>
    <property type="match status" value="1"/>
</dbReference>
<dbReference type="SMART" id="SM00487">
    <property type="entry name" value="DEXDc"/>
    <property type="match status" value="1"/>
</dbReference>
<dbReference type="CDD" id="cd18030">
    <property type="entry name" value="DEXHc_RE_I_HsdR"/>
    <property type="match status" value="1"/>
</dbReference>
<evidence type="ECO:0000256" key="5">
    <source>
        <dbReference type="ARBA" id="ARBA00022741"/>
    </source>
</evidence>
<sequence>MTDLTTPTGPVRYEPVAVSAESTVVAEFVPGPASDTAYQSEADLEEALLRQLQEQAYAYLPITTEGQLVANLRLQLEALNGIRFSNAEWQRFFAERIASANSSIVDKTVRIHEDHVLLLARDDGSTKNVMLIDKVHIHNNRLQVVNQYEVPGPDTPGGGRYANRYDVTVLVNGLPMVHIELKRRGVDIREAFNQIDRYQRDSFWSGSGLFEYVQLFVISNGTLTKYYSNTTRRQHVDSATASRRTRTTSNTFEFTSWWADERNRPIQDLAGFTRTFFAKHTLLNLLTRYCVLTADRMLLVMRPYQVAATEQILRRIETSSTYKKWGTVGAGGYIWHTTGSGKTLTSFKAAQLASRMTGIDKVLFVVDRKDLDYQTMREYDRFEKGAANSNTSTAKLKKQLGDPEARIIITTIQKLATFVNSPANKGHTIFDGHVVIIFDECHRSQFGDMHTAITRAFKRYHLFGFTGTPIFAANAGTAGSPRLRTTEQAFGDKLHTYTIVDAITDKNVLPFRIDYVNTIHLPEHLTDKQVSAIDTEKALLAPERIKQIVAYMLDHFAQKTKRSSGYQHSVITNVEQVALGRGRVEETRRATRVRGFNAIFSTASIQAARVYYNQFGVQQQDLPQDRRLKVGLIYSYAANEAADEDFLDDEGFETEGLSADARSFLEDAIQDYNELFGTSFDTSAEKFQNYYKDLSLRLKNRELDLVIVVNMFLTGFDATTLNTLWVDKNLRAHGLIQAYSRTNRILNSVKTYGNIVSFRDLDEETNDAIALFGNKDAHGIVLLRPYADYYAEYAARVGELLAAYPLGSPIVGESAQKAFIALFGAILRLRNILTSFDDFAGQEGLTDRQVQDYTSVYLDLYADFRRVAKADKESIVDDVVFEIELVKQVEINVDYILMLVEQYRQAKGDGEDKEIRAAIARAVDSSPSLRNKKDLIEAFVVSVSATGSVDEEWEAFISARRAEELAAIVADESLKPAETQAFVDMAFRNGAVPTTGTGITKILPPASRFAGPGAGHADTKRRVLDKLTQYLDRYLGLGGLSRQGA</sequence>
<evidence type="ECO:0000256" key="7">
    <source>
        <dbReference type="ARBA" id="ARBA00022759"/>
    </source>
</evidence>